<dbReference type="Proteomes" id="UP001321473">
    <property type="component" value="Unassembled WGS sequence"/>
</dbReference>
<dbReference type="EMBL" id="JARKHS020032577">
    <property type="protein sequence ID" value="KAK8759811.1"/>
    <property type="molecule type" value="Genomic_DNA"/>
</dbReference>
<organism evidence="1 2">
    <name type="scientific">Amblyomma americanum</name>
    <name type="common">Lone star tick</name>
    <dbReference type="NCBI Taxonomy" id="6943"/>
    <lineage>
        <taxon>Eukaryota</taxon>
        <taxon>Metazoa</taxon>
        <taxon>Ecdysozoa</taxon>
        <taxon>Arthropoda</taxon>
        <taxon>Chelicerata</taxon>
        <taxon>Arachnida</taxon>
        <taxon>Acari</taxon>
        <taxon>Parasitiformes</taxon>
        <taxon>Ixodida</taxon>
        <taxon>Ixodoidea</taxon>
        <taxon>Ixodidae</taxon>
        <taxon>Amblyomminae</taxon>
        <taxon>Amblyomma</taxon>
    </lineage>
</organism>
<proteinExistence type="predicted"/>
<gene>
    <name evidence="1" type="ORF">V5799_028924</name>
</gene>
<dbReference type="AlphaFoldDB" id="A0AAQ4DBH1"/>
<protein>
    <submittedName>
        <fullName evidence="1">Uncharacterized protein</fullName>
    </submittedName>
</protein>
<evidence type="ECO:0000313" key="2">
    <source>
        <dbReference type="Proteomes" id="UP001321473"/>
    </source>
</evidence>
<name>A0AAQ4DBH1_AMBAM</name>
<comment type="caution">
    <text evidence="1">The sequence shown here is derived from an EMBL/GenBank/DDBJ whole genome shotgun (WGS) entry which is preliminary data.</text>
</comment>
<reference evidence="1 2" key="1">
    <citation type="journal article" date="2023" name="Arcadia Sci">
        <title>De novo assembly of a long-read Amblyomma americanum tick genome.</title>
        <authorList>
            <person name="Chou S."/>
            <person name="Poskanzer K.E."/>
            <person name="Rollins M."/>
            <person name="Thuy-Boun P.S."/>
        </authorList>
    </citation>
    <scope>NUCLEOTIDE SEQUENCE [LARGE SCALE GENOMIC DNA]</scope>
    <source>
        <strain evidence="1">F_SG_1</strain>
        <tissue evidence="1">Salivary glands</tissue>
    </source>
</reference>
<evidence type="ECO:0000313" key="1">
    <source>
        <dbReference type="EMBL" id="KAK8759811.1"/>
    </source>
</evidence>
<accession>A0AAQ4DBH1</accession>
<keyword evidence="2" id="KW-1185">Reference proteome</keyword>
<sequence length="256" mass="27475">MSTLRTRTPAGGFQPALTCEQPHLPYPGVLTMIAATRVFILLGFVATVRGYGWNPDRSRPVPSSADMDDCCRGPSGCCRDGYRCEPNYRTCVRVGVEPRPGGPSRVLLVPVVTRRHQGISSQGSVVSSAGGTTGDCGGSGRYCWDHDRCCHISQTGAHLPTGAHPTTVCCTRSSSRHCPRIRGCHNPQGVHTSAGVYNAPGHHQPHSVHRGSSGFNWDREQLMMQRHTLVPSSATAGLPSGLGVFVLASLCVHRRQ</sequence>